<dbReference type="PANTHER" id="PTHR43163:SF6">
    <property type="entry name" value="DIPEPTIDE TRANSPORT SYSTEM PERMEASE PROTEIN DPPB-RELATED"/>
    <property type="match status" value="1"/>
</dbReference>
<feature type="transmembrane region" description="Helical" evidence="7">
    <location>
        <begin position="198"/>
        <end position="217"/>
    </location>
</feature>
<evidence type="ECO:0000313" key="9">
    <source>
        <dbReference type="EMBL" id="MFB9315154.1"/>
    </source>
</evidence>
<comment type="caution">
    <text evidence="9">The sequence shown here is derived from an EMBL/GenBank/DDBJ whole genome shotgun (WGS) entry which is preliminary data.</text>
</comment>
<dbReference type="RefSeq" id="WP_140007264.1">
    <property type="nucleotide sequence ID" value="NZ_JBHMDG010000029.1"/>
</dbReference>
<dbReference type="Gene3D" id="1.10.3720.10">
    <property type="entry name" value="MetI-like"/>
    <property type="match status" value="1"/>
</dbReference>
<feature type="transmembrane region" description="Helical" evidence="7">
    <location>
        <begin position="9"/>
        <end position="28"/>
    </location>
</feature>
<dbReference type="InterPro" id="IPR000515">
    <property type="entry name" value="MetI-like"/>
</dbReference>
<evidence type="ECO:0000256" key="7">
    <source>
        <dbReference type="RuleBase" id="RU363032"/>
    </source>
</evidence>
<dbReference type="SUPFAM" id="SSF161098">
    <property type="entry name" value="MetI-like"/>
    <property type="match status" value="1"/>
</dbReference>
<dbReference type="PANTHER" id="PTHR43163">
    <property type="entry name" value="DIPEPTIDE TRANSPORT SYSTEM PERMEASE PROTEIN DPPB-RELATED"/>
    <property type="match status" value="1"/>
</dbReference>
<accession>A0ABV5KEI9</accession>
<dbReference type="InterPro" id="IPR035906">
    <property type="entry name" value="MetI-like_sf"/>
</dbReference>
<dbReference type="Proteomes" id="UP001589750">
    <property type="component" value="Unassembled WGS sequence"/>
</dbReference>
<dbReference type="Pfam" id="PF00528">
    <property type="entry name" value="BPD_transp_1"/>
    <property type="match status" value="1"/>
</dbReference>
<evidence type="ECO:0000256" key="5">
    <source>
        <dbReference type="ARBA" id="ARBA00022989"/>
    </source>
</evidence>
<evidence type="ECO:0000256" key="4">
    <source>
        <dbReference type="ARBA" id="ARBA00022692"/>
    </source>
</evidence>
<comment type="subcellular location">
    <subcellularLocation>
        <location evidence="1 7">Cell membrane</location>
        <topology evidence="1 7">Multi-pass membrane protein</topology>
    </subcellularLocation>
</comment>
<evidence type="ECO:0000259" key="8">
    <source>
        <dbReference type="PROSITE" id="PS50928"/>
    </source>
</evidence>
<dbReference type="Pfam" id="PF19300">
    <property type="entry name" value="BPD_transp_1_N"/>
    <property type="match status" value="1"/>
</dbReference>
<evidence type="ECO:0000256" key="1">
    <source>
        <dbReference type="ARBA" id="ARBA00004651"/>
    </source>
</evidence>
<keyword evidence="6 7" id="KW-0472">Membrane</keyword>
<evidence type="ECO:0000256" key="3">
    <source>
        <dbReference type="ARBA" id="ARBA00022475"/>
    </source>
</evidence>
<dbReference type="PROSITE" id="PS50928">
    <property type="entry name" value="ABC_TM1"/>
    <property type="match status" value="1"/>
</dbReference>
<comment type="similarity">
    <text evidence="7">Belongs to the binding-protein-dependent transport system permease family.</text>
</comment>
<keyword evidence="5 7" id="KW-1133">Transmembrane helix</keyword>
<sequence length="338" mass="36564">MAGFIVRRLLTAFLVVVLTSIFVFVLFFKGLGDAPANQACERALKDRCTSEAREVFAERMDLRKPLTENYKNFVVGIFKGREISLGASPQKYACPAPCLGISIGNGNALVTDELKDKYPATLTLAVGGAAIYLVLGVVLGSVAARRRGSALDRGMMASTLVISSIPFYLVALLSWIYLTQQAQVFPQTGYFPITDNPAKTAAGLLLPWLVIGLTNATQYARFSRGQMVDVLSEDYIRTASAKGLRSNRVVFKHGLRAAIVPVITIFGLDFATLLAGTVFTERIFGIDGIGNWSIQALRNPLDFSVISAAVLVSATLVVLANLIVDILYSFLDPRVTVS</sequence>
<dbReference type="InterPro" id="IPR045621">
    <property type="entry name" value="BPD_transp_1_N"/>
</dbReference>
<keyword evidence="4 7" id="KW-0812">Transmembrane</keyword>
<organism evidence="9 10">
    <name type="scientific">Nocardioides plantarum</name>
    <dbReference type="NCBI Taxonomy" id="29299"/>
    <lineage>
        <taxon>Bacteria</taxon>
        <taxon>Bacillati</taxon>
        <taxon>Actinomycetota</taxon>
        <taxon>Actinomycetes</taxon>
        <taxon>Propionibacteriales</taxon>
        <taxon>Nocardioidaceae</taxon>
        <taxon>Nocardioides</taxon>
    </lineage>
</organism>
<feature type="transmembrane region" description="Helical" evidence="7">
    <location>
        <begin position="255"/>
        <end position="279"/>
    </location>
</feature>
<feature type="domain" description="ABC transmembrane type-1" evidence="8">
    <location>
        <begin position="118"/>
        <end position="324"/>
    </location>
</feature>
<feature type="transmembrane region" description="Helical" evidence="7">
    <location>
        <begin position="156"/>
        <end position="178"/>
    </location>
</feature>
<proteinExistence type="inferred from homology"/>
<evidence type="ECO:0000313" key="10">
    <source>
        <dbReference type="Proteomes" id="UP001589750"/>
    </source>
</evidence>
<dbReference type="CDD" id="cd06261">
    <property type="entry name" value="TM_PBP2"/>
    <property type="match status" value="1"/>
</dbReference>
<feature type="transmembrane region" description="Helical" evidence="7">
    <location>
        <begin position="122"/>
        <end position="144"/>
    </location>
</feature>
<keyword evidence="2 7" id="KW-0813">Transport</keyword>
<reference evidence="9 10" key="1">
    <citation type="submission" date="2024-09" db="EMBL/GenBank/DDBJ databases">
        <authorList>
            <person name="Sun Q."/>
            <person name="Mori K."/>
        </authorList>
    </citation>
    <scope>NUCLEOTIDE SEQUENCE [LARGE SCALE GENOMIC DNA]</scope>
    <source>
        <strain evidence="9 10">JCM 9626</strain>
    </source>
</reference>
<evidence type="ECO:0000256" key="2">
    <source>
        <dbReference type="ARBA" id="ARBA00022448"/>
    </source>
</evidence>
<keyword evidence="10" id="KW-1185">Reference proteome</keyword>
<gene>
    <name evidence="9" type="ORF">ACFFRI_19045</name>
</gene>
<name>A0ABV5KEI9_9ACTN</name>
<protein>
    <submittedName>
        <fullName evidence="9">ABC transporter permease</fullName>
    </submittedName>
</protein>
<evidence type="ECO:0000256" key="6">
    <source>
        <dbReference type="ARBA" id="ARBA00023136"/>
    </source>
</evidence>
<keyword evidence="3" id="KW-1003">Cell membrane</keyword>
<dbReference type="EMBL" id="JBHMDG010000029">
    <property type="protein sequence ID" value="MFB9315154.1"/>
    <property type="molecule type" value="Genomic_DNA"/>
</dbReference>
<feature type="transmembrane region" description="Helical" evidence="7">
    <location>
        <begin position="303"/>
        <end position="324"/>
    </location>
</feature>